<name>A0A8H8QXS8_9HELO</name>
<dbReference type="PANTHER" id="PTHR43976:SF16">
    <property type="entry name" value="SHORT-CHAIN DEHYDROGENASE_REDUCTASE FAMILY PROTEIN"/>
    <property type="match status" value="1"/>
</dbReference>
<evidence type="ECO:0000256" key="1">
    <source>
        <dbReference type="ARBA" id="ARBA00006484"/>
    </source>
</evidence>
<dbReference type="SUPFAM" id="SSF51735">
    <property type="entry name" value="NAD(P)-binding Rossmann-fold domains"/>
    <property type="match status" value="1"/>
</dbReference>
<keyword evidence="4" id="KW-0472">Membrane</keyword>
<keyword evidence="4" id="KW-1133">Transmembrane helix</keyword>
<dbReference type="CDD" id="cd05374">
    <property type="entry name" value="17beta-HSD-like_SDR_c"/>
    <property type="match status" value="1"/>
</dbReference>
<gene>
    <name evidence="5" type="primary">ybbO</name>
    <name evidence="5" type="ORF">LHYA1_G007201</name>
</gene>
<dbReference type="PRINTS" id="PR00080">
    <property type="entry name" value="SDRFAMILY"/>
</dbReference>
<dbReference type="EMBL" id="QGMH01000188">
    <property type="protein sequence ID" value="TVY23314.1"/>
    <property type="molecule type" value="Genomic_DNA"/>
</dbReference>
<feature type="non-terminal residue" evidence="5">
    <location>
        <position position="299"/>
    </location>
</feature>
<dbReference type="AlphaFoldDB" id="A0A8H8QXS8"/>
<dbReference type="InterPro" id="IPR002347">
    <property type="entry name" value="SDR_fam"/>
</dbReference>
<comment type="similarity">
    <text evidence="1 3">Belongs to the short-chain dehydrogenases/reductases (SDR) family.</text>
</comment>
<dbReference type="GeneID" id="41987399"/>
<dbReference type="PRINTS" id="PR00081">
    <property type="entry name" value="GDHRDH"/>
</dbReference>
<evidence type="ECO:0000256" key="3">
    <source>
        <dbReference type="RuleBase" id="RU000363"/>
    </source>
</evidence>
<keyword evidence="6" id="KW-1185">Reference proteome</keyword>
<dbReference type="RefSeq" id="XP_031002102.1">
    <property type="nucleotide sequence ID" value="XM_031152131.1"/>
</dbReference>
<dbReference type="OrthoDB" id="1274115at2759"/>
<keyword evidence="4" id="KW-0812">Transmembrane</keyword>
<dbReference type="Gene3D" id="3.40.50.720">
    <property type="entry name" value="NAD(P)-binding Rossmann-like Domain"/>
    <property type="match status" value="1"/>
</dbReference>
<dbReference type="InterPro" id="IPR051911">
    <property type="entry name" value="SDR_oxidoreductase"/>
</dbReference>
<evidence type="ECO:0000313" key="6">
    <source>
        <dbReference type="Proteomes" id="UP000431533"/>
    </source>
</evidence>
<dbReference type="PANTHER" id="PTHR43976">
    <property type="entry name" value="SHORT CHAIN DEHYDROGENASE"/>
    <property type="match status" value="1"/>
</dbReference>
<comment type="caution">
    <text evidence="5">The sequence shown here is derived from an EMBL/GenBank/DDBJ whole genome shotgun (WGS) entry which is preliminary data.</text>
</comment>
<evidence type="ECO:0000313" key="5">
    <source>
        <dbReference type="EMBL" id="TVY23314.1"/>
    </source>
</evidence>
<evidence type="ECO:0000256" key="2">
    <source>
        <dbReference type="ARBA" id="ARBA00023002"/>
    </source>
</evidence>
<protein>
    <submittedName>
        <fullName evidence="5">Putative oxidoreductase</fullName>
    </submittedName>
</protein>
<feature type="transmembrane region" description="Helical" evidence="4">
    <location>
        <begin position="15"/>
        <end position="34"/>
    </location>
</feature>
<sequence length="299" mass="32073">FDPLSTAHTMSSPPIWFITGCSSGFGTSLALLALRSGHKVIATSRNPSKTPVLVSEVQSLGGVWHTLDVCAPEPELAKAVEKATNVWGRIDILVNAAGYALLGAFETFSDAEARAQMATNFFGPLTLTRLILPSMRVRHSGTVVQISSATGLEAKPSRSLYSASKFALEAFSEALYHEVKPLGIRVLLVEPGWFGTNFSRALARPEAALPREYEGTVVKQVLDATVALGGVGASAPNDVEKGCRAVFDAVMGRGLGEGLEETIRLPLGKDCVARIRVKIEEHRHMLDVTEKLWSSTDAD</sequence>
<dbReference type="InterPro" id="IPR036291">
    <property type="entry name" value="NAD(P)-bd_dom_sf"/>
</dbReference>
<reference evidence="5 6" key="1">
    <citation type="submission" date="2018-05" db="EMBL/GenBank/DDBJ databases">
        <title>Genome sequencing and assembly of the regulated plant pathogen Lachnellula willkommii and related sister species for the development of diagnostic species identification markers.</title>
        <authorList>
            <person name="Giroux E."/>
            <person name="Bilodeau G."/>
        </authorList>
    </citation>
    <scope>NUCLEOTIDE SEQUENCE [LARGE SCALE GENOMIC DNA]</scope>
    <source>
        <strain evidence="5 6">CBS 185.66</strain>
    </source>
</reference>
<dbReference type="GO" id="GO:0016491">
    <property type="term" value="F:oxidoreductase activity"/>
    <property type="evidence" value="ECO:0007669"/>
    <property type="project" value="UniProtKB-KW"/>
</dbReference>
<keyword evidence="2" id="KW-0560">Oxidoreductase</keyword>
<dbReference type="Proteomes" id="UP000431533">
    <property type="component" value="Unassembled WGS sequence"/>
</dbReference>
<accession>A0A8H8QXS8</accession>
<evidence type="ECO:0000256" key="4">
    <source>
        <dbReference type="SAM" id="Phobius"/>
    </source>
</evidence>
<organism evidence="5 6">
    <name type="scientific">Lachnellula hyalina</name>
    <dbReference type="NCBI Taxonomy" id="1316788"/>
    <lineage>
        <taxon>Eukaryota</taxon>
        <taxon>Fungi</taxon>
        <taxon>Dikarya</taxon>
        <taxon>Ascomycota</taxon>
        <taxon>Pezizomycotina</taxon>
        <taxon>Leotiomycetes</taxon>
        <taxon>Helotiales</taxon>
        <taxon>Lachnaceae</taxon>
        <taxon>Lachnellula</taxon>
    </lineage>
</organism>
<dbReference type="Pfam" id="PF00106">
    <property type="entry name" value="adh_short"/>
    <property type="match status" value="1"/>
</dbReference>
<proteinExistence type="inferred from homology"/>